<organism evidence="2 3">
    <name type="scientific">Anaeramoeba flamelloides</name>
    <dbReference type="NCBI Taxonomy" id="1746091"/>
    <lineage>
        <taxon>Eukaryota</taxon>
        <taxon>Metamonada</taxon>
        <taxon>Anaeramoebidae</taxon>
        <taxon>Anaeramoeba</taxon>
    </lineage>
</organism>
<feature type="region of interest" description="Disordered" evidence="1">
    <location>
        <begin position="586"/>
        <end position="615"/>
    </location>
</feature>
<comment type="caution">
    <text evidence="2">The sequence shown here is derived from an EMBL/GenBank/DDBJ whole genome shotgun (WGS) entry which is preliminary data.</text>
</comment>
<proteinExistence type="predicted"/>
<reference evidence="2" key="1">
    <citation type="submission" date="2022-08" db="EMBL/GenBank/DDBJ databases">
        <title>Novel sulphate-reducing endosymbionts in the free-living metamonad Anaeramoeba.</title>
        <authorList>
            <person name="Jerlstrom-Hultqvist J."/>
            <person name="Cepicka I."/>
            <person name="Gallot-Lavallee L."/>
            <person name="Salas-Leiva D."/>
            <person name="Curtis B.A."/>
            <person name="Zahonova K."/>
            <person name="Pipaliya S."/>
            <person name="Dacks J."/>
            <person name="Roger A.J."/>
        </authorList>
    </citation>
    <scope>NUCLEOTIDE SEQUENCE</scope>
    <source>
        <strain evidence="2">Busselton2</strain>
    </source>
</reference>
<sequence>MSDQTKTDNSIEYSSTKNKQQPLNSDNEIFPFNERENTKQTKKETKEKGKYNKEQINGFHMKKIYQQIERSFGLGYEQFILISKTKKKIRLCFEKEKFYYQKRNKKKKRINQLIRYFGNESTSCVFLFKKKNTKFEKVKQKEKDQEKEKQKQKQKEKEKEKQKQKIKQKQKQNQKERESGWFELVIKNLVNNTQKIKLFKASSEVEFEKIHLTYGMFEKYYRFQLKENLFLNKFSKSLGEMLPVSKEINCLTFRSLNDKKANFKFKIFEHQKKKYIKSKFSINEKGFSIFLINSNIENKKKNHRQNKKEIETNFGREKDSKKIEKVKETEKYLNKPLLNFFWDQISITIQINQTKNNNFINLEIYNGANQKHLLIFKCENFALAKLFQKTLLRFNSNEFLEIISRDNNNDEDNNKNSSSSINNINNNNNVNINNNTNNNNHRNYNINQSNGLMLNKSLKNNFSRYEIAIENNNHAKTNVMNSYSNSMIESTFDNKGKGIILQNYTDFANNFQTLGLSGYVELKSPEVTNLVEIIESQLEECDKEDLSIWVVYMDYENYYFSKISSNLNKKINKNKKKNKIKLLQKDDNCDDEGGDKGNKEENGDNGQNEVDDKNDEEFFDKKKKMKKIKIMITFSKMNVMFRNIKNNKILLNEKYSNKQRIFIERSFENKILFINNNGKKFLFYSETLIEKFLLVNTLLYLKNKFLKNSNSRSVLNISNNNKPNNMNQYLKKIRIQFLSALKSRKITINEKSNNSITNSIYEVKNVNHNEGKNKKNKKKKKKSIQKNNKFNNFNFNRKEFIYLVELYNSLWEYVTTANIILYQNYFELNYQNLKIYRYYSQYSHMIWDSKKKLFCKFYFDEFHFVNLQFKNTPIKKQFTKQFYQNCQQFSRSRIEKGSHFHAHICFGNNSTTACDIILESKYFKLQIKNKSHLCTYYPDSYIHFSTEEKELIKFELGNNLGSIYLKFDNYFESKDFETSFINYQERWISHSYGSPMDRFVGFIINKNNYNKNKDCILLITNQRLTIINDYTNNYKNKKCLKKSSERYRNLELNDNLVGSESGSGSGSDSGSGSGSESESDMVVEEKDNNIDDLLTNIKSLELTPIQYFNSEYCIVEKSKKNQCICFLIWNNSSKIKIKFPNEKDSLDFFNYWNLICKKKICS</sequence>
<name>A0AAV7Z537_9EUKA</name>
<evidence type="ECO:0000256" key="1">
    <source>
        <dbReference type="SAM" id="MobiDB-lite"/>
    </source>
</evidence>
<dbReference type="Proteomes" id="UP001146793">
    <property type="component" value="Unassembled WGS sequence"/>
</dbReference>
<feature type="region of interest" description="Disordered" evidence="1">
    <location>
        <begin position="139"/>
        <end position="174"/>
    </location>
</feature>
<dbReference type="AlphaFoldDB" id="A0AAV7Z537"/>
<dbReference type="EMBL" id="JANTQA010000036">
    <property type="protein sequence ID" value="KAJ3436281.1"/>
    <property type="molecule type" value="Genomic_DNA"/>
</dbReference>
<feature type="region of interest" description="Disordered" evidence="1">
    <location>
        <begin position="1"/>
        <end position="49"/>
    </location>
</feature>
<evidence type="ECO:0000313" key="3">
    <source>
        <dbReference type="Proteomes" id="UP001146793"/>
    </source>
</evidence>
<feature type="compositionally biased region" description="Gly residues" evidence="1">
    <location>
        <begin position="1061"/>
        <end position="1073"/>
    </location>
</feature>
<feature type="compositionally biased region" description="Basic and acidic residues" evidence="1">
    <location>
        <begin position="33"/>
        <end position="49"/>
    </location>
</feature>
<feature type="compositionally biased region" description="Basic and acidic residues" evidence="1">
    <location>
        <begin position="139"/>
        <end position="163"/>
    </location>
</feature>
<feature type="compositionally biased region" description="Polar residues" evidence="1">
    <location>
        <begin position="1"/>
        <end position="27"/>
    </location>
</feature>
<gene>
    <name evidence="2" type="ORF">M0812_18338</name>
</gene>
<feature type="region of interest" description="Disordered" evidence="1">
    <location>
        <begin position="1055"/>
        <end position="1081"/>
    </location>
</feature>
<feature type="region of interest" description="Disordered" evidence="1">
    <location>
        <begin position="406"/>
        <end position="447"/>
    </location>
</feature>
<evidence type="ECO:0000313" key="2">
    <source>
        <dbReference type="EMBL" id="KAJ3436281.1"/>
    </source>
</evidence>
<protein>
    <submittedName>
        <fullName evidence="2">Myocyte-specific enhancer factor</fullName>
    </submittedName>
</protein>
<accession>A0AAV7Z537</accession>
<feature type="compositionally biased region" description="Low complexity" evidence="1">
    <location>
        <begin position="415"/>
        <end position="447"/>
    </location>
</feature>